<gene>
    <name evidence="1" type="ORF">RF11_05581</name>
</gene>
<evidence type="ECO:0000313" key="1">
    <source>
        <dbReference type="EMBL" id="KII60507.1"/>
    </source>
</evidence>
<evidence type="ECO:0000313" key="2">
    <source>
        <dbReference type="Proteomes" id="UP000031668"/>
    </source>
</evidence>
<organism evidence="1 2">
    <name type="scientific">Thelohanellus kitauei</name>
    <name type="common">Myxosporean</name>
    <dbReference type="NCBI Taxonomy" id="669202"/>
    <lineage>
        <taxon>Eukaryota</taxon>
        <taxon>Metazoa</taxon>
        <taxon>Cnidaria</taxon>
        <taxon>Myxozoa</taxon>
        <taxon>Myxosporea</taxon>
        <taxon>Bivalvulida</taxon>
        <taxon>Platysporina</taxon>
        <taxon>Myxobolidae</taxon>
        <taxon>Thelohanellus</taxon>
    </lineage>
</organism>
<protein>
    <submittedName>
        <fullName evidence="1">Uncharacterized protein</fullName>
    </submittedName>
</protein>
<keyword evidence="2" id="KW-1185">Reference proteome</keyword>
<dbReference type="AlphaFoldDB" id="A0A0C2IUI4"/>
<reference evidence="1 2" key="1">
    <citation type="journal article" date="2014" name="Genome Biol. Evol.">
        <title>The genome of the myxosporean Thelohanellus kitauei shows adaptations to nutrient acquisition within its fish host.</title>
        <authorList>
            <person name="Yang Y."/>
            <person name="Xiong J."/>
            <person name="Zhou Z."/>
            <person name="Huo F."/>
            <person name="Miao W."/>
            <person name="Ran C."/>
            <person name="Liu Y."/>
            <person name="Zhang J."/>
            <person name="Feng J."/>
            <person name="Wang M."/>
            <person name="Wang M."/>
            <person name="Wang L."/>
            <person name="Yao B."/>
        </authorList>
    </citation>
    <scope>NUCLEOTIDE SEQUENCE [LARGE SCALE GENOMIC DNA]</scope>
    <source>
        <strain evidence="1">Wuqing</strain>
    </source>
</reference>
<dbReference type="EMBL" id="JWZT01005579">
    <property type="protein sequence ID" value="KII60507.1"/>
    <property type="molecule type" value="Genomic_DNA"/>
</dbReference>
<accession>A0A0C2IUI4</accession>
<comment type="caution">
    <text evidence="1">The sequence shown here is derived from an EMBL/GenBank/DDBJ whole genome shotgun (WGS) entry which is preliminary data.</text>
</comment>
<sequence length="115" mass="13271">MADNHRFFNQVSLHLQSSFSTASTIKLLDIDFAHFGYSHEIVADNGPILVQLHFCSTEMAYNVRANFSTGFLLILGMAAFEYGPVLRRSLKQSLKTSWNHICRNRHYLIIKYMSR</sequence>
<proteinExistence type="predicted"/>
<name>A0A0C2IUI4_THEKT</name>
<dbReference type="Proteomes" id="UP000031668">
    <property type="component" value="Unassembled WGS sequence"/>
</dbReference>